<dbReference type="PANTHER" id="PTHR35176">
    <property type="entry name" value="HEME OXYGENASE HI_0854-RELATED"/>
    <property type="match status" value="1"/>
</dbReference>
<evidence type="ECO:0000313" key="4">
    <source>
        <dbReference type="Proteomes" id="UP001549204"/>
    </source>
</evidence>
<accession>A0ABV2GV96</accession>
<dbReference type="SUPFAM" id="SSF50475">
    <property type="entry name" value="FMN-binding split barrel"/>
    <property type="match status" value="1"/>
</dbReference>
<proteinExistence type="predicted"/>
<organism evidence="3 4">
    <name type="scientific">Mesorhizobium robiniae</name>
    <dbReference type="NCBI Taxonomy" id="559315"/>
    <lineage>
        <taxon>Bacteria</taxon>
        <taxon>Pseudomonadati</taxon>
        <taxon>Pseudomonadota</taxon>
        <taxon>Alphaproteobacteria</taxon>
        <taxon>Hyphomicrobiales</taxon>
        <taxon>Phyllobacteriaceae</taxon>
        <taxon>Mesorhizobium</taxon>
    </lineage>
</organism>
<dbReference type="Gene3D" id="2.30.110.10">
    <property type="entry name" value="Electron Transport, Fmn-binding Protein, Chain A"/>
    <property type="match status" value="1"/>
</dbReference>
<dbReference type="InterPro" id="IPR012349">
    <property type="entry name" value="Split_barrel_FMN-bd"/>
</dbReference>
<dbReference type="RefSeq" id="WP_354493775.1">
    <property type="nucleotide sequence ID" value="NZ_JBEPMC010000011.1"/>
</dbReference>
<name>A0ABV2GV96_9HYPH</name>
<dbReference type="Proteomes" id="UP001549204">
    <property type="component" value="Unassembled WGS sequence"/>
</dbReference>
<comment type="caution">
    <text evidence="3">The sequence shown here is derived from an EMBL/GenBank/DDBJ whole genome shotgun (WGS) entry which is preliminary data.</text>
</comment>
<dbReference type="EMBL" id="JBEPMC010000011">
    <property type="protein sequence ID" value="MET3582208.1"/>
    <property type="molecule type" value="Genomic_DNA"/>
</dbReference>
<keyword evidence="1" id="KW-0560">Oxidoreductase</keyword>
<evidence type="ECO:0000259" key="2">
    <source>
        <dbReference type="Pfam" id="PF01243"/>
    </source>
</evidence>
<dbReference type="InterPro" id="IPR052019">
    <property type="entry name" value="F420H2_bilvrd_red/Heme_oxyg"/>
</dbReference>
<sequence>MPSSVGRGSVWILEWTELILCVRIKWAQIVSDKYSRPLCSSQLKGERMIVEPRASEHDLTMPRNFDPDDVLSRPLMANLATVTADGAPRNAPVWFIWENGAIWLLGSSDGSAVKHLERDPRCAVEIVHFDNDAGILLHLGLRGAATIEPMSPDRFKRLLRKYLGPESGWNQWFIDNVAQIEHPDGRMIRLAPASIFTNNVSFFRTGPELAWPPNP</sequence>
<dbReference type="Pfam" id="PF01243">
    <property type="entry name" value="PNPOx_N"/>
    <property type="match status" value="1"/>
</dbReference>
<dbReference type="PANTHER" id="PTHR35176:SF6">
    <property type="entry name" value="HEME OXYGENASE HI_0854-RELATED"/>
    <property type="match status" value="1"/>
</dbReference>
<protein>
    <recommendedName>
        <fullName evidence="2">Pyridoxamine 5'-phosphate oxidase N-terminal domain-containing protein</fullName>
    </recommendedName>
</protein>
<reference evidence="3 4" key="1">
    <citation type="submission" date="2024-06" db="EMBL/GenBank/DDBJ databases">
        <title>Genomic Encyclopedia of Type Strains, Phase IV (KMG-IV): sequencing the most valuable type-strain genomes for metagenomic binning, comparative biology and taxonomic classification.</title>
        <authorList>
            <person name="Goeker M."/>
        </authorList>
    </citation>
    <scope>NUCLEOTIDE SEQUENCE [LARGE SCALE GENOMIC DNA]</scope>
    <source>
        <strain evidence="3 4">DSM 100022</strain>
    </source>
</reference>
<dbReference type="InterPro" id="IPR011576">
    <property type="entry name" value="Pyridox_Oxase_N"/>
</dbReference>
<evidence type="ECO:0000256" key="1">
    <source>
        <dbReference type="ARBA" id="ARBA00023002"/>
    </source>
</evidence>
<evidence type="ECO:0000313" key="3">
    <source>
        <dbReference type="EMBL" id="MET3582208.1"/>
    </source>
</evidence>
<gene>
    <name evidence="3" type="ORF">ABID19_005267</name>
</gene>
<feature type="domain" description="Pyridoxamine 5'-phosphate oxidase N-terminal" evidence="2">
    <location>
        <begin position="69"/>
        <end position="196"/>
    </location>
</feature>
<keyword evidence="4" id="KW-1185">Reference proteome</keyword>